<dbReference type="PANTHER" id="PTHR42748:SF7">
    <property type="entry name" value="NMRA LIKE REDOX SENSOR 1-RELATED"/>
    <property type="match status" value="1"/>
</dbReference>
<accession>A0A7S2LKT1</accession>
<feature type="domain" description="NmrA-like" evidence="3">
    <location>
        <begin position="377"/>
        <end position="654"/>
    </location>
</feature>
<dbReference type="InterPro" id="IPR008030">
    <property type="entry name" value="NmrA-like"/>
</dbReference>
<dbReference type="PANTHER" id="PTHR42748">
    <property type="entry name" value="NITROGEN METABOLITE REPRESSION PROTEIN NMRA FAMILY MEMBER"/>
    <property type="match status" value="1"/>
</dbReference>
<comment type="similarity">
    <text evidence="1">Belongs to the NmrA-type oxidoreductase family.</text>
</comment>
<keyword evidence="2" id="KW-0521">NADP</keyword>
<sequence length="731" mass="81504">MSSTMFDQIANKFKVVDDIMEHQPDSNKVALVFGASGEQGRAVLDGLLLHAHYGKIYGVSRNITNAEKLLAEHKQQEHIKGRVHLIEADLAKEESVEKVLMETKAESIFLVTTTDMPPHSKSCKVGEMAEYESIKKFFDTLVKVYNKDKISRHVLFSTADNVERINSMYEKPPIQPLEDGSVVANYSGKGRGAEYAMDLLADINDLKLTLITLPFLHSNFLGAAAPVPNETQTEWTINACLGENAIDMFSTSDLAYLVPAILEKPNEYDKQNLRISAEKITMGEAASYFASLFGKDIIYNPLTFDEMAAMPNLPSAGCMAQLGQYIADPRSAHHIALTEKVMFPRKPQLFKDWLLTHSDACALTNVGLNLDPAPITTVCVFGSTGMEGESVVKGLLKDTRKSYQIRAITSDIDSPKVKELKALDPDRVTIVKANLDDEGSLSKALEGAQGVFLVTDFFNFYHTGKTGFDYRKDVMGEVDEKGEAETDMEELHAKNIIDACEAAKTIKHIVFCTMEDINEMNKELDLGLADSDVGRFDAKARAAAYARKKKLSCTYVLMPMYSEHFFGLLAPEKRIDEETGRESIELAVPMKEDEPLMCMSIDDLGKAVANIFDSYQAVAGHEIGLVTDFVTVTEVAEMITEVFFQEKTNDNKVKGRCVEKRDVTVDEWVEARGTHTKDLGAMFGYFSKTDAVRKRRSVAKTLELCPDAKPFRQWLEANKNNVQFREKLGLR</sequence>
<evidence type="ECO:0000313" key="4">
    <source>
        <dbReference type="EMBL" id="CAD9607648.1"/>
    </source>
</evidence>
<proteinExistence type="inferred from homology"/>
<protein>
    <recommendedName>
        <fullName evidence="3">NmrA-like domain-containing protein</fullName>
    </recommendedName>
</protein>
<dbReference type="Gene3D" id="3.40.50.720">
    <property type="entry name" value="NAD(P)-binding Rossmann-like Domain"/>
    <property type="match status" value="2"/>
</dbReference>
<reference evidence="4" key="1">
    <citation type="submission" date="2021-01" db="EMBL/GenBank/DDBJ databases">
        <authorList>
            <person name="Corre E."/>
            <person name="Pelletier E."/>
            <person name="Niang G."/>
            <person name="Scheremetjew M."/>
            <person name="Finn R."/>
            <person name="Kale V."/>
            <person name="Holt S."/>
            <person name="Cochrane G."/>
            <person name="Meng A."/>
            <person name="Brown T."/>
            <person name="Cohen L."/>
        </authorList>
    </citation>
    <scope>NUCLEOTIDE SEQUENCE</scope>
    <source>
        <strain evidence="4">B650</strain>
    </source>
</reference>
<dbReference type="GO" id="GO:0005634">
    <property type="term" value="C:nucleus"/>
    <property type="evidence" value="ECO:0007669"/>
    <property type="project" value="TreeGrafter"/>
</dbReference>
<dbReference type="Gene3D" id="3.90.25.10">
    <property type="entry name" value="UDP-galactose 4-epimerase, domain 1"/>
    <property type="match status" value="2"/>
</dbReference>
<dbReference type="Pfam" id="PF05368">
    <property type="entry name" value="NmrA"/>
    <property type="match status" value="1"/>
</dbReference>
<gene>
    <name evidence="4" type="ORF">LDAN0321_LOCUS18847</name>
</gene>
<dbReference type="SUPFAM" id="SSF51735">
    <property type="entry name" value="NAD(P)-binding Rossmann-fold domains"/>
    <property type="match status" value="2"/>
</dbReference>
<dbReference type="AlphaFoldDB" id="A0A7S2LKT1"/>
<evidence type="ECO:0000256" key="2">
    <source>
        <dbReference type="ARBA" id="ARBA00022857"/>
    </source>
</evidence>
<name>A0A7S2LKT1_9STRA</name>
<dbReference type="InterPro" id="IPR036291">
    <property type="entry name" value="NAD(P)-bd_dom_sf"/>
</dbReference>
<organism evidence="4">
    <name type="scientific">Leptocylindrus danicus</name>
    <dbReference type="NCBI Taxonomy" id="163516"/>
    <lineage>
        <taxon>Eukaryota</taxon>
        <taxon>Sar</taxon>
        <taxon>Stramenopiles</taxon>
        <taxon>Ochrophyta</taxon>
        <taxon>Bacillariophyta</taxon>
        <taxon>Coscinodiscophyceae</taxon>
        <taxon>Chaetocerotophycidae</taxon>
        <taxon>Leptocylindrales</taxon>
        <taxon>Leptocylindraceae</taxon>
        <taxon>Leptocylindrus</taxon>
    </lineage>
</organism>
<evidence type="ECO:0000259" key="3">
    <source>
        <dbReference type="Pfam" id="PF05368"/>
    </source>
</evidence>
<evidence type="ECO:0000256" key="1">
    <source>
        <dbReference type="ARBA" id="ARBA00006328"/>
    </source>
</evidence>
<dbReference type="EMBL" id="HBGY01030332">
    <property type="protein sequence ID" value="CAD9607648.1"/>
    <property type="molecule type" value="Transcribed_RNA"/>
</dbReference>
<dbReference type="InterPro" id="IPR051164">
    <property type="entry name" value="NmrA-like_oxidored"/>
</dbReference>